<organism evidence="2 3">
    <name type="scientific">Penicillium camemberti (strain FM 013)</name>
    <dbReference type="NCBI Taxonomy" id="1429867"/>
    <lineage>
        <taxon>Eukaryota</taxon>
        <taxon>Fungi</taxon>
        <taxon>Dikarya</taxon>
        <taxon>Ascomycota</taxon>
        <taxon>Pezizomycotina</taxon>
        <taxon>Eurotiomycetes</taxon>
        <taxon>Eurotiomycetidae</taxon>
        <taxon>Eurotiales</taxon>
        <taxon>Aspergillaceae</taxon>
        <taxon>Penicillium</taxon>
    </lineage>
</organism>
<proteinExistence type="predicted"/>
<accession>A0A0G4P652</accession>
<name>A0A0G4P652_PENC3</name>
<keyword evidence="3" id="KW-1185">Reference proteome</keyword>
<evidence type="ECO:0000313" key="2">
    <source>
        <dbReference type="EMBL" id="CRL21739.1"/>
    </source>
</evidence>
<evidence type="ECO:0000256" key="1">
    <source>
        <dbReference type="SAM" id="MobiDB-lite"/>
    </source>
</evidence>
<dbReference type="AlphaFoldDB" id="A0A0G4P652"/>
<reference evidence="2 3" key="1">
    <citation type="journal article" date="2014" name="Nat. Commun.">
        <title>Multiple recent horizontal transfers of a large genomic region in cheese making fungi.</title>
        <authorList>
            <person name="Cheeseman K."/>
            <person name="Ropars J."/>
            <person name="Renault P."/>
            <person name="Dupont J."/>
            <person name="Gouzy J."/>
            <person name="Branca A."/>
            <person name="Abraham A.L."/>
            <person name="Ceppi M."/>
            <person name="Conseiller E."/>
            <person name="Debuchy R."/>
            <person name="Malagnac F."/>
            <person name="Goarin A."/>
            <person name="Silar P."/>
            <person name="Lacoste S."/>
            <person name="Sallet E."/>
            <person name="Bensimon A."/>
            <person name="Giraud T."/>
            <person name="Brygoo Y."/>
        </authorList>
    </citation>
    <scope>NUCLEOTIDE SEQUENCE [LARGE SCALE GENOMIC DNA]</scope>
    <source>
        <strain evidence="3">FM 013</strain>
    </source>
</reference>
<protein>
    <submittedName>
        <fullName evidence="2">Str. FM013</fullName>
    </submittedName>
</protein>
<feature type="compositionally biased region" description="Acidic residues" evidence="1">
    <location>
        <begin position="62"/>
        <end position="74"/>
    </location>
</feature>
<sequence>MGFFCEPTGSSTRAHKDGKSSTRANCLPKQWKLCQIPPLYRVRVIPGTEVALEFEMQSDSQPNDDDDDLVDAAEEPSFSAD</sequence>
<dbReference type="EMBL" id="HG793139">
    <property type="protein sequence ID" value="CRL21739.1"/>
    <property type="molecule type" value="Genomic_DNA"/>
</dbReference>
<feature type="region of interest" description="Disordered" evidence="1">
    <location>
        <begin position="1"/>
        <end position="23"/>
    </location>
</feature>
<gene>
    <name evidence="2" type="ORF">PCAMFM013_S006g000279</name>
</gene>
<evidence type="ECO:0000313" key="3">
    <source>
        <dbReference type="Proteomes" id="UP000053732"/>
    </source>
</evidence>
<dbReference type="Proteomes" id="UP000053732">
    <property type="component" value="Unassembled WGS sequence"/>
</dbReference>
<feature type="region of interest" description="Disordered" evidence="1">
    <location>
        <begin position="56"/>
        <end position="81"/>
    </location>
</feature>